<dbReference type="GO" id="GO:0015104">
    <property type="term" value="F:antimonite transmembrane transporter activity"/>
    <property type="evidence" value="ECO:0007669"/>
    <property type="project" value="TreeGrafter"/>
</dbReference>
<feature type="transmembrane region" description="Helical" evidence="10">
    <location>
        <begin position="197"/>
        <end position="219"/>
    </location>
</feature>
<dbReference type="FunFam" id="1.20.1530.20:FF:000009">
    <property type="entry name" value="Arsenite transporter, ACR3 family"/>
    <property type="match status" value="1"/>
</dbReference>
<gene>
    <name evidence="11" type="primary">ARR3</name>
    <name evidence="11" type="ORF">MPSI1_003721</name>
</gene>
<dbReference type="PANTHER" id="PTHR43057">
    <property type="entry name" value="ARSENITE EFFLUX TRANSPORTER"/>
    <property type="match status" value="1"/>
</dbReference>
<evidence type="ECO:0000313" key="12">
    <source>
        <dbReference type="Proteomes" id="UP001214628"/>
    </source>
</evidence>
<feature type="transmembrane region" description="Helical" evidence="10">
    <location>
        <begin position="311"/>
        <end position="331"/>
    </location>
</feature>
<dbReference type="GO" id="GO:0005886">
    <property type="term" value="C:plasma membrane"/>
    <property type="evidence" value="ECO:0007669"/>
    <property type="project" value="UniProtKB-SubCell"/>
</dbReference>
<evidence type="ECO:0000256" key="2">
    <source>
        <dbReference type="ARBA" id="ARBA00010110"/>
    </source>
</evidence>
<evidence type="ECO:0000256" key="7">
    <source>
        <dbReference type="ARBA" id="ARBA00022989"/>
    </source>
</evidence>
<keyword evidence="8 10" id="KW-0472">Membrane</keyword>
<organism evidence="11 12">
    <name type="scientific">Malassezia psittaci</name>
    <dbReference type="NCBI Taxonomy" id="1821823"/>
    <lineage>
        <taxon>Eukaryota</taxon>
        <taxon>Fungi</taxon>
        <taxon>Dikarya</taxon>
        <taxon>Basidiomycota</taxon>
        <taxon>Ustilaginomycotina</taxon>
        <taxon>Malasseziomycetes</taxon>
        <taxon>Malasseziales</taxon>
        <taxon>Malasseziaceae</taxon>
        <taxon>Malassezia</taxon>
    </lineage>
</organism>
<dbReference type="AlphaFoldDB" id="A0AAF0JG32"/>
<keyword evidence="12" id="KW-1185">Reference proteome</keyword>
<evidence type="ECO:0000256" key="3">
    <source>
        <dbReference type="ARBA" id="ARBA00022448"/>
    </source>
</evidence>
<sequence>MTETRLHDKNATEESNLHHEKFTEEFIPNPNGGVPYMQSALDFARSSENQGAARGLLLSLGWLDRLLSIFIILAMILGVIIGEYAPNARERLESGNFEGVSAPLVVGMIMMMWPILTNVRYEKIPKMTRTWRLWNQIVFSLGVNWIIAPFVMLALAWATLPDLSGFRTGVIMVGIARCVAMVMIWNRIARGDTDICAILVIINSILQLVLYAPFAIWFVRVISGDDKLRLSYSKVATAVGIYLGIPLGAGIFTRFSMMKLLGTQRFAKSFLPYFAPLSLISLLYVIIVIFASQSHKILHNLGPVFRTIVPLVLYFMIMWTVIFVLVSILSARYGKHHWGYQLAVVQAFTAASNNFELAIAVCVATYGADSDQALASTIGPLVEVPVLLALSWLALYLGRFMRWDKHIPTASNAQSKS</sequence>
<dbReference type="Proteomes" id="UP001214628">
    <property type="component" value="Chromosome 7"/>
</dbReference>
<keyword evidence="5 10" id="KW-0812">Transmembrane</keyword>
<evidence type="ECO:0000256" key="5">
    <source>
        <dbReference type="ARBA" id="ARBA00022692"/>
    </source>
</evidence>
<dbReference type="NCBIfam" id="TIGR00832">
    <property type="entry name" value="acr3"/>
    <property type="match status" value="1"/>
</dbReference>
<feature type="transmembrane region" description="Helical" evidence="10">
    <location>
        <begin position="378"/>
        <end position="397"/>
    </location>
</feature>
<proteinExistence type="inferred from homology"/>
<dbReference type="InterPro" id="IPR038770">
    <property type="entry name" value="Na+/solute_symporter_sf"/>
</dbReference>
<evidence type="ECO:0000256" key="8">
    <source>
        <dbReference type="ARBA" id="ARBA00023136"/>
    </source>
</evidence>
<dbReference type="GO" id="GO:0015297">
    <property type="term" value="F:antiporter activity"/>
    <property type="evidence" value="ECO:0007669"/>
    <property type="project" value="InterPro"/>
</dbReference>
<dbReference type="Gene3D" id="1.20.1530.20">
    <property type="match status" value="1"/>
</dbReference>
<name>A0AAF0JG32_9BASI</name>
<dbReference type="GO" id="GO:0015105">
    <property type="term" value="F:arsenite transmembrane transporter activity"/>
    <property type="evidence" value="ECO:0007669"/>
    <property type="project" value="TreeGrafter"/>
</dbReference>
<accession>A0AAF0JG32</accession>
<evidence type="ECO:0000256" key="1">
    <source>
        <dbReference type="ARBA" id="ARBA00004651"/>
    </source>
</evidence>
<dbReference type="Pfam" id="PF01758">
    <property type="entry name" value="SBF"/>
    <property type="match status" value="1"/>
</dbReference>
<dbReference type="InterPro" id="IPR004706">
    <property type="entry name" value="Arsenical-R_Acr3"/>
</dbReference>
<feature type="transmembrane region" description="Helical" evidence="10">
    <location>
        <begin position="97"/>
        <end position="116"/>
    </location>
</feature>
<evidence type="ECO:0000313" key="11">
    <source>
        <dbReference type="EMBL" id="WFD45044.1"/>
    </source>
</evidence>
<evidence type="ECO:0000256" key="9">
    <source>
        <dbReference type="SAM" id="MobiDB-lite"/>
    </source>
</evidence>
<dbReference type="GO" id="GO:0046685">
    <property type="term" value="P:response to arsenic-containing substance"/>
    <property type="evidence" value="ECO:0007669"/>
    <property type="project" value="UniProtKB-KW"/>
</dbReference>
<evidence type="ECO:0000256" key="10">
    <source>
        <dbReference type="SAM" id="Phobius"/>
    </source>
</evidence>
<feature type="transmembrane region" description="Helical" evidence="10">
    <location>
        <begin position="166"/>
        <end position="185"/>
    </location>
</feature>
<dbReference type="InterPro" id="IPR002657">
    <property type="entry name" value="BilAc:Na_symport/Acr3"/>
</dbReference>
<keyword evidence="4" id="KW-1003">Cell membrane</keyword>
<dbReference type="PANTHER" id="PTHR43057:SF1">
    <property type="entry name" value="ARSENICAL-RESISTANCE PROTEIN 3"/>
    <property type="match status" value="1"/>
</dbReference>
<keyword evidence="3" id="KW-0813">Transport</keyword>
<comment type="subcellular location">
    <subcellularLocation>
        <location evidence="1">Cell membrane</location>
        <topology evidence="1">Multi-pass membrane protein</topology>
    </subcellularLocation>
</comment>
<comment type="similarity">
    <text evidence="2">Belongs to the arsenical resistance-3 (ACR3) (TC 2.A.59) family.</text>
</comment>
<feature type="transmembrane region" description="Helical" evidence="10">
    <location>
        <begin position="137"/>
        <end position="160"/>
    </location>
</feature>
<protein>
    <submittedName>
        <fullName evidence="11">Arsenicals resistance</fullName>
    </submittedName>
</protein>
<dbReference type="EMBL" id="CP118381">
    <property type="protein sequence ID" value="WFD45044.1"/>
    <property type="molecule type" value="Genomic_DNA"/>
</dbReference>
<feature type="transmembrane region" description="Helical" evidence="10">
    <location>
        <begin position="343"/>
        <end position="366"/>
    </location>
</feature>
<feature type="region of interest" description="Disordered" evidence="9">
    <location>
        <begin position="1"/>
        <end position="22"/>
    </location>
</feature>
<keyword evidence="6" id="KW-0059">Arsenical resistance</keyword>
<feature type="transmembrane region" description="Helical" evidence="10">
    <location>
        <begin position="239"/>
        <end position="258"/>
    </location>
</feature>
<feature type="transmembrane region" description="Helical" evidence="10">
    <location>
        <begin position="270"/>
        <end position="291"/>
    </location>
</feature>
<keyword evidence="7 10" id="KW-1133">Transmembrane helix</keyword>
<evidence type="ECO:0000256" key="4">
    <source>
        <dbReference type="ARBA" id="ARBA00022475"/>
    </source>
</evidence>
<feature type="transmembrane region" description="Helical" evidence="10">
    <location>
        <begin position="66"/>
        <end position="85"/>
    </location>
</feature>
<reference evidence="11" key="1">
    <citation type="submission" date="2023-02" db="EMBL/GenBank/DDBJ databases">
        <title>Mating type loci evolution in Malassezia.</title>
        <authorList>
            <person name="Coelho M.A."/>
        </authorList>
    </citation>
    <scope>NUCLEOTIDE SEQUENCE</scope>
    <source>
        <strain evidence="11">CBS 14136</strain>
    </source>
</reference>
<evidence type="ECO:0000256" key="6">
    <source>
        <dbReference type="ARBA" id="ARBA00022849"/>
    </source>
</evidence>